<feature type="domain" description="Copper amine oxidase-like N-terminal" evidence="2">
    <location>
        <begin position="50"/>
        <end position="93"/>
    </location>
</feature>
<protein>
    <submittedName>
        <fullName evidence="4">Esterase-like activity of phytase family protein</fullName>
    </submittedName>
</protein>
<evidence type="ECO:0000313" key="5">
    <source>
        <dbReference type="Proteomes" id="UP000250369"/>
    </source>
</evidence>
<comment type="caution">
    <text evidence="4">The sequence shown here is derived from an EMBL/GenBank/DDBJ whole genome shotgun (WGS) entry which is preliminary data.</text>
</comment>
<gene>
    <name evidence="4" type="ORF">DQG23_23120</name>
</gene>
<evidence type="ECO:0000256" key="1">
    <source>
        <dbReference type="SAM" id="SignalP"/>
    </source>
</evidence>
<dbReference type="InterPro" id="IPR027372">
    <property type="entry name" value="Phytase-like_dom"/>
</dbReference>
<sequence length="496" mass="54878">MKLWRLIRRRKMMIGAIALTLTVGATAAQAAGADKITLPIPVNFPIFSGGAKVEVDKEAVVIDGSTYLPLRAFGEALGKQIDWNDWERTITLKNAPKLKSVSTWNNPGALGKGISEGGFSGLTRIPGDPENVFYTLADRGPNGQVGKDKLRTFPVDDFQPRIYKIKADGEKLEILETIKLQLPEGKTDAVTKSRFITGLPNMVGADEIPYDELGQKELSYDPDGLDLEGIAYNPNDDTFWLADEYRPSLVQVKRDGTVLKRFVPFGAKQALAGAQTDIVELFPAFYNKRVPNRGFEGVTITPDGKTLYASIQSPLALPDQKTSDNSRNLRILKMDLSKQELVGEYVYYAENAASYEGIKQKDQVISDLFALSSNVLLVDERDKMAGKEAQVKRIYKSDFSKATNLLGTDYSANLEAMPQEMLRQAGIVPVTKELIVDFVKLGYPHEKIEGIVAVDKRTIAIVNDNDFAVNYDEQGKLSLTGTPTQMHVVELQEDLY</sequence>
<proteinExistence type="predicted"/>
<dbReference type="Pfam" id="PF07833">
    <property type="entry name" value="Cu_amine_oxidN1"/>
    <property type="match status" value="1"/>
</dbReference>
<dbReference type="Pfam" id="PF13449">
    <property type="entry name" value="Phytase-like"/>
    <property type="match status" value="1"/>
</dbReference>
<dbReference type="InterPro" id="IPR036582">
    <property type="entry name" value="Mao_N_sf"/>
</dbReference>
<dbReference type="EMBL" id="QMFB01000014">
    <property type="protein sequence ID" value="RAV19034.1"/>
    <property type="molecule type" value="Genomic_DNA"/>
</dbReference>
<accession>A0A329MGR5</accession>
<dbReference type="SUPFAM" id="SSF55383">
    <property type="entry name" value="Copper amine oxidase, domain N"/>
    <property type="match status" value="1"/>
</dbReference>
<dbReference type="InterPro" id="IPR012854">
    <property type="entry name" value="Cu_amine_oxidase-like_N"/>
</dbReference>
<feature type="signal peptide" evidence="1">
    <location>
        <begin position="1"/>
        <end position="30"/>
    </location>
</feature>
<organism evidence="4 5">
    <name type="scientific">Paenibacillus contaminans</name>
    <dbReference type="NCBI Taxonomy" id="450362"/>
    <lineage>
        <taxon>Bacteria</taxon>
        <taxon>Bacillati</taxon>
        <taxon>Bacillota</taxon>
        <taxon>Bacilli</taxon>
        <taxon>Bacillales</taxon>
        <taxon>Paenibacillaceae</taxon>
        <taxon>Paenibacillus</taxon>
    </lineage>
</organism>
<keyword evidence="5" id="KW-1185">Reference proteome</keyword>
<dbReference type="Proteomes" id="UP000250369">
    <property type="component" value="Unassembled WGS sequence"/>
</dbReference>
<evidence type="ECO:0000259" key="2">
    <source>
        <dbReference type="Pfam" id="PF07833"/>
    </source>
</evidence>
<dbReference type="AlphaFoldDB" id="A0A329MGR5"/>
<evidence type="ECO:0000259" key="3">
    <source>
        <dbReference type="Pfam" id="PF13449"/>
    </source>
</evidence>
<dbReference type="OrthoDB" id="9803927at2"/>
<reference evidence="4 5" key="1">
    <citation type="journal article" date="2009" name="Int. J. Syst. Evol. Microbiol.">
        <title>Paenibacillus contaminans sp. nov., isolated from a contaminated laboratory plate.</title>
        <authorList>
            <person name="Chou J.H."/>
            <person name="Lee J.H."/>
            <person name="Lin M.C."/>
            <person name="Chang P.S."/>
            <person name="Arun A.B."/>
            <person name="Young C.C."/>
            <person name="Chen W.M."/>
        </authorList>
    </citation>
    <scope>NUCLEOTIDE SEQUENCE [LARGE SCALE GENOMIC DNA]</scope>
    <source>
        <strain evidence="4 5">CKOBP-6</strain>
    </source>
</reference>
<dbReference type="PANTHER" id="PTHR37957:SF1">
    <property type="entry name" value="PHYTASE-LIKE DOMAIN-CONTAINING PROTEIN"/>
    <property type="match status" value="1"/>
</dbReference>
<dbReference type="PANTHER" id="PTHR37957">
    <property type="entry name" value="BLR7070 PROTEIN"/>
    <property type="match status" value="1"/>
</dbReference>
<keyword evidence="1" id="KW-0732">Signal</keyword>
<evidence type="ECO:0000313" key="4">
    <source>
        <dbReference type="EMBL" id="RAV19034.1"/>
    </source>
</evidence>
<name>A0A329MGR5_9BACL</name>
<dbReference type="SUPFAM" id="SSF63825">
    <property type="entry name" value="YWTD domain"/>
    <property type="match status" value="1"/>
</dbReference>
<feature type="domain" description="Phytase-like" evidence="3">
    <location>
        <begin position="117"/>
        <end position="467"/>
    </location>
</feature>
<feature type="chain" id="PRO_5016235364" evidence="1">
    <location>
        <begin position="31"/>
        <end position="496"/>
    </location>
</feature>
<dbReference type="RefSeq" id="WP_113033243.1">
    <property type="nucleotide sequence ID" value="NZ_QMFB01000014.1"/>
</dbReference>